<protein>
    <submittedName>
        <fullName evidence="1">Reversal of tor2 lethality</fullName>
    </submittedName>
</protein>
<evidence type="ECO:0000313" key="1">
    <source>
        <dbReference type="EMBL" id="KAK3719288.1"/>
    </source>
</evidence>
<gene>
    <name evidence="1" type="primary">ROT1_1</name>
    <name evidence="1" type="ORF">LTR37_004507</name>
</gene>
<organism evidence="1 2">
    <name type="scientific">Vermiconidia calcicola</name>
    <dbReference type="NCBI Taxonomy" id="1690605"/>
    <lineage>
        <taxon>Eukaryota</taxon>
        <taxon>Fungi</taxon>
        <taxon>Dikarya</taxon>
        <taxon>Ascomycota</taxon>
        <taxon>Pezizomycotina</taxon>
        <taxon>Dothideomycetes</taxon>
        <taxon>Dothideomycetidae</taxon>
        <taxon>Mycosphaerellales</taxon>
        <taxon>Extremaceae</taxon>
        <taxon>Vermiconidia</taxon>
    </lineage>
</organism>
<name>A0ACC3NM94_9PEZI</name>
<accession>A0ACC3NM94</accession>
<keyword evidence="2" id="KW-1185">Reference proteome</keyword>
<comment type="caution">
    <text evidence="1">The sequence shown here is derived from an EMBL/GenBank/DDBJ whole genome shotgun (WGS) entry which is preliminary data.</text>
</comment>
<proteinExistence type="predicted"/>
<evidence type="ECO:0000313" key="2">
    <source>
        <dbReference type="Proteomes" id="UP001281147"/>
    </source>
</evidence>
<dbReference type="EMBL" id="JAUTXU010000027">
    <property type="protein sequence ID" value="KAK3719288.1"/>
    <property type="molecule type" value="Genomic_DNA"/>
</dbReference>
<reference evidence="1" key="1">
    <citation type="submission" date="2023-07" db="EMBL/GenBank/DDBJ databases">
        <title>Black Yeasts Isolated from many extreme environments.</title>
        <authorList>
            <person name="Coleine C."/>
            <person name="Stajich J.E."/>
            <person name="Selbmann L."/>
        </authorList>
    </citation>
    <scope>NUCLEOTIDE SEQUENCE</scope>
    <source>
        <strain evidence="1">CCFEE 5714</strain>
    </source>
</reference>
<dbReference type="Proteomes" id="UP001281147">
    <property type="component" value="Unassembled WGS sequence"/>
</dbReference>
<sequence length="270" mass="29646">MLLYYSLAAALPLLGLSNAQVASAIPSAIPGTYPTDLIGTWASKSKSVVTGPGFYDPLNDELVEPDLTGISYSFTSDGHYEEAYYRAISNPTDPNCPSGIMQWQHGSWIFNANGSLSLTPIEVDGRQLTSEPCNYDSSLYIRYNQTELFKQYSVYTDEYHNVPRLDLYMFDGTPMQPLYLVFSPPQMLPTTTLNPMTSASATAGAQKLKKRNGGFGAEVPLNWKASLEANQEAGKVVQTINADRLWWVGLGMTGIGGLLFFGPRRMGIQI</sequence>